<dbReference type="GO" id="GO:0060271">
    <property type="term" value="P:cilium assembly"/>
    <property type="evidence" value="ECO:0007669"/>
    <property type="project" value="TreeGrafter"/>
</dbReference>
<keyword evidence="6" id="KW-0966">Cell projection</keyword>
<feature type="region of interest" description="Disordered" evidence="8">
    <location>
        <begin position="300"/>
        <end position="428"/>
    </location>
</feature>
<dbReference type="GO" id="GO:0005815">
    <property type="term" value="C:microtubule organizing center"/>
    <property type="evidence" value="ECO:0007669"/>
    <property type="project" value="TreeGrafter"/>
</dbReference>
<accession>A0A4Z1SZP1</accession>
<keyword evidence="3" id="KW-0970">Cilium biogenesis/degradation</keyword>
<comment type="subcellular location">
    <subcellularLocation>
        <location evidence="1">Cell projection</location>
        <location evidence="1">Cilium</location>
    </subcellularLocation>
</comment>
<dbReference type="PANTHER" id="PTHR21547">
    <property type="entry name" value="CLUSTERIN ASSOCIATED PROTEIN 1"/>
    <property type="match status" value="1"/>
</dbReference>
<name>A0A4Z1SZP1_GIAMU</name>
<dbReference type="AlphaFoldDB" id="A0A4Z1SZP1"/>
<dbReference type="OrthoDB" id="438545at2759"/>
<evidence type="ECO:0000313" key="9">
    <source>
        <dbReference type="EMBL" id="TNJ30215.1"/>
    </source>
</evidence>
<evidence type="ECO:0000256" key="2">
    <source>
        <dbReference type="ARBA" id="ARBA00008340"/>
    </source>
</evidence>
<dbReference type="EMBL" id="VDLU01000001">
    <property type="protein sequence ID" value="TNJ30215.1"/>
    <property type="molecule type" value="Genomic_DNA"/>
</dbReference>
<evidence type="ECO:0000313" key="10">
    <source>
        <dbReference type="Proteomes" id="UP000315496"/>
    </source>
</evidence>
<comment type="caution">
    <text evidence="9">The sequence shown here is derived from an EMBL/GenBank/DDBJ whole genome shotgun (WGS) entry which is preliminary data.</text>
</comment>
<dbReference type="GO" id="GO:0030992">
    <property type="term" value="C:intraciliary transport particle B"/>
    <property type="evidence" value="ECO:0007669"/>
    <property type="project" value="TreeGrafter"/>
</dbReference>
<dbReference type="Proteomes" id="UP000315496">
    <property type="component" value="Chromosome 1"/>
</dbReference>
<dbReference type="PANTHER" id="PTHR21547:SF0">
    <property type="entry name" value="CLUSTERIN-ASSOCIATED PROTEIN 1"/>
    <property type="match status" value="1"/>
</dbReference>
<organism evidence="9 10">
    <name type="scientific">Giardia muris</name>
    <dbReference type="NCBI Taxonomy" id="5742"/>
    <lineage>
        <taxon>Eukaryota</taxon>
        <taxon>Metamonada</taxon>
        <taxon>Diplomonadida</taxon>
        <taxon>Hexamitidae</taxon>
        <taxon>Giardiinae</taxon>
        <taxon>Giardia</taxon>
    </lineage>
</organism>
<evidence type="ECO:0000256" key="5">
    <source>
        <dbReference type="ARBA" id="ARBA00023069"/>
    </source>
</evidence>
<evidence type="ECO:0000256" key="6">
    <source>
        <dbReference type="ARBA" id="ARBA00023273"/>
    </source>
</evidence>
<dbReference type="InterPro" id="IPR019366">
    <property type="entry name" value="Clusterin-associated_protein-1"/>
</dbReference>
<reference evidence="9 10" key="1">
    <citation type="submission" date="2019-05" db="EMBL/GenBank/DDBJ databases">
        <title>The compact genome of Giardia muris reveals important steps in the evolution of intestinal protozoan parasites.</title>
        <authorList>
            <person name="Xu F."/>
            <person name="Jimenez-Gonzalez A."/>
            <person name="Einarsson E."/>
            <person name="Astvaldsson A."/>
            <person name="Peirasmaki D."/>
            <person name="Eckmann L."/>
            <person name="Andersson J.O."/>
            <person name="Svard S.G."/>
            <person name="Jerlstrom-Hultqvist J."/>
        </authorList>
    </citation>
    <scope>NUCLEOTIDE SEQUENCE [LARGE SCALE GENOMIC DNA]</scope>
    <source>
        <strain evidence="9 10">Roberts-Thomson</strain>
    </source>
</reference>
<comment type="similarity">
    <text evidence="2">Belongs to the CLUAP1 family.</text>
</comment>
<keyword evidence="10" id="KW-1185">Reference proteome</keyword>
<protein>
    <submittedName>
        <fullName evidence="9">Putative Clusterin associated protein 1</fullName>
    </submittedName>
</protein>
<dbReference type="Pfam" id="PF10234">
    <property type="entry name" value="Cluap1"/>
    <property type="match status" value="1"/>
</dbReference>
<proteinExistence type="inferred from homology"/>
<keyword evidence="4 7" id="KW-0175">Coiled coil</keyword>
<keyword evidence="5" id="KW-0969">Cilium</keyword>
<feature type="coiled-coil region" evidence="7">
    <location>
        <begin position="175"/>
        <end position="297"/>
    </location>
</feature>
<gene>
    <name evidence="9" type="ORF">GMRT_14244</name>
</gene>
<dbReference type="GO" id="GO:0005929">
    <property type="term" value="C:cilium"/>
    <property type="evidence" value="ECO:0007669"/>
    <property type="project" value="UniProtKB-SubCell"/>
</dbReference>
<evidence type="ECO:0000256" key="7">
    <source>
        <dbReference type="SAM" id="Coils"/>
    </source>
</evidence>
<evidence type="ECO:0000256" key="3">
    <source>
        <dbReference type="ARBA" id="ARBA00022794"/>
    </source>
</evidence>
<sequence length="428" mass="48240">MSYYELQDLSLMLSMTGFPQPVSIDSFRRPNFNLMASILHYIISAIAPEAGLALDIGTPDDRLYFVTTAATIIQNKAHVRLNTKRLYEADTSAARELRKVCAEVCMFLSSRGAADTYAGSAYMDLSMHATTLRQTASEFVERSTALLLLLKNNADGVMDAINRAVTTQPDPTSLSHAVQRRLETLRQECRRVEESVETNKHEKKKLEEQLEQKTEGIKRTMDRLDTIRAAKPPFLADLEALEAELTKMYNEYSKKFRSLTFFESQLRANDIREQQKLRERENNLRDLQQAAMKEELDAFYGGVDDQQSTTGGEDPFMETPMPLISNLDGANKSARPTRVPPRSVPINVTTDIPGEDSYSYEYDEEESDGPSLEGAAPPRPRAPTGSRPDGAATRVEQPEVLETEDDDEEYYEYSDVDGEELDPDKIDF</sequence>
<dbReference type="VEuPathDB" id="GiardiaDB:GMRT_14244"/>
<evidence type="ECO:0000256" key="4">
    <source>
        <dbReference type="ARBA" id="ARBA00023054"/>
    </source>
</evidence>
<evidence type="ECO:0000256" key="1">
    <source>
        <dbReference type="ARBA" id="ARBA00004138"/>
    </source>
</evidence>
<feature type="compositionally biased region" description="Acidic residues" evidence="8">
    <location>
        <begin position="399"/>
        <end position="422"/>
    </location>
</feature>
<evidence type="ECO:0000256" key="8">
    <source>
        <dbReference type="SAM" id="MobiDB-lite"/>
    </source>
</evidence>